<reference evidence="12 13" key="1">
    <citation type="journal article" date="2020" name="ISME J.">
        <title>Uncovering the hidden diversity of litter-decomposition mechanisms in mushroom-forming fungi.</title>
        <authorList>
            <person name="Floudas D."/>
            <person name="Bentzer J."/>
            <person name="Ahren D."/>
            <person name="Johansson T."/>
            <person name="Persson P."/>
            <person name="Tunlid A."/>
        </authorList>
    </citation>
    <scope>NUCLEOTIDE SEQUENCE [LARGE SCALE GENOMIC DNA]</scope>
    <source>
        <strain evidence="12 13">CBS 146.42</strain>
    </source>
</reference>
<dbReference type="OrthoDB" id="10003593at2759"/>
<dbReference type="PANTHER" id="PTHR13403">
    <property type="entry name" value="SNURPORTIN1 RNUT1 PROTEIN RNA, U TRANSPORTER 1"/>
    <property type="match status" value="1"/>
</dbReference>
<evidence type="ECO:0000256" key="1">
    <source>
        <dbReference type="ARBA" id="ARBA00003975"/>
    </source>
</evidence>
<evidence type="ECO:0000256" key="9">
    <source>
        <dbReference type="ARBA" id="ARBA00023242"/>
    </source>
</evidence>
<evidence type="ECO:0000256" key="4">
    <source>
        <dbReference type="ARBA" id="ARBA00007540"/>
    </source>
</evidence>
<gene>
    <name evidence="12" type="ORF">D9756_008450</name>
</gene>
<comment type="similarity">
    <text evidence="4">Belongs to the snurportin family.</text>
</comment>
<evidence type="ECO:0000313" key="12">
    <source>
        <dbReference type="EMBL" id="KAF5351079.1"/>
    </source>
</evidence>
<evidence type="ECO:0000256" key="3">
    <source>
        <dbReference type="ARBA" id="ARBA00004496"/>
    </source>
</evidence>
<evidence type="ECO:0000256" key="6">
    <source>
        <dbReference type="ARBA" id="ARBA00022448"/>
    </source>
</evidence>
<proteinExistence type="inferred from homology"/>
<evidence type="ECO:0000259" key="11">
    <source>
        <dbReference type="Pfam" id="PF21974"/>
    </source>
</evidence>
<feature type="compositionally biased region" description="Acidic residues" evidence="10">
    <location>
        <begin position="59"/>
        <end position="71"/>
    </location>
</feature>
<keyword evidence="13" id="KW-1185">Reference proteome</keyword>
<keyword evidence="6" id="KW-0813">Transport</keyword>
<dbReference type="Pfam" id="PF21974">
    <property type="entry name" value="SPN1_m3Gcap_bd"/>
    <property type="match status" value="1"/>
</dbReference>
<feature type="region of interest" description="Disordered" evidence="10">
    <location>
        <begin position="53"/>
        <end position="82"/>
    </location>
</feature>
<feature type="compositionally biased region" description="Basic residues" evidence="10">
    <location>
        <begin position="126"/>
        <end position="139"/>
    </location>
</feature>
<dbReference type="Gene3D" id="3.30.470.30">
    <property type="entry name" value="DNA ligase/mRNA capping enzyme"/>
    <property type="match status" value="1"/>
</dbReference>
<protein>
    <recommendedName>
        <fullName evidence="5">Snurportin-1</fullName>
    </recommendedName>
</protein>
<feature type="domain" description="Snurportin-1 m3G cap-binding" evidence="11">
    <location>
        <begin position="167"/>
        <end position="277"/>
    </location>
</feature>
<feature type="region of interest" description="Disordered" evidence="10">
    <location>
        <begin position="102"/>
        <end position="139"/>
    </location>
</feature>
<name>A0A8H5CZV5_9AGAR</name>
<dbReference type="PANTHER" id="PTHR13403:SF6">
    <property type="entry name" value="SNURPORTIN-1"/>
    <property type="match status" value="1"/>
</dbReference>
<dbReference type="InterPro" id="IPR017336">
    <property type="entry name" value="Snurportin-1"/>
</dbReference>
<dbReference type="Proteomes" id="UP000559027">
    <property type="component" value="Unassembled WGS sequence"/>
</dbReference>
<comment type="function">
    <text evidence="1">Functions as an U snRNP-specific nuclear import adapter. Involved in the trimethylguanosine (m3G)-cap-dependent nuclear import of U snRNPs. Binds specifically to the terminal m3G-cap U snRNAs.</text>
</comment>
<feature type="compositionally biased region" description="Low complexity" evidence="10">
    <location>
        <begin position="72"/>
        <end position="82"/>
    </location>
</feature>
<comment type="subcellular location">
    <subcellularLocation>
        <location evidence="3">Cytoplasm</location>
    </subcellularLocation>
    <subcellularLocation>
        <location evidence="2">Nucleus</location>
    </subcellularLocation>
</comment>
<evidence type="ECO:0000256" key="10">
    <source>
        <dbReference type="SAM" id="MobiDB-lite"/>
    </source>
</evidence>
<dbReference type="GO" id="GO:0061015">
    <property type="term" value="P:snRNA import into nucleus"/>
    <property type="evidence" value="ECO:0007669"/>
    <property type="project" value="InterPro"/>
</dbReference>
<accession>A0A8H5CZV5</accession>
<sequence length="477" mass="52668">MFVDRKAAFKLPPTTIRDRLVSQEARRAKALEEQKRRRAQRFDSNRQLDLFADLSLGQSDEDEDDGGEEVVDGTTSPITTTTFTPGSIAAYASMIEPYQPPNAISGTLKSTADNAESGSIESSSTTKRKRKKKGKKNKKANKYADKCMYAELLEMSEDNPWSDVDGLPENLETAWVAVGPVPVGKRCLAVTHQSSGIAGVVPNTTLRSRLLGKTLIPRFPSVLPPSTVLDCILDANWRENGILHILDVVKWKGQDICDCEATLRFWWRNTRLGELEHTSLVPTPYTKTRTDIYQYPYPTRLIPISYYTDTTLPTLYQHIIPQAKTPRSLTIDVPSAPSTTLSHASSTDQSGGQAQGDGMDVEPPTFTFGAIQGTYQITTTIESDGLLLYVAEASYESGKSPLSTWIPIMSYEVEDQAESHQPHDEVRRTREQRQASGPLAVFERLVHRRLQKSGAAGSLVVGMGNHVGGHVVEVDMA</sequence>
<evidence type="ECO:0000256" key="8">
    <source>
        <dbReference type="ARBA" id="ARBA00022884"/>
    </source>
</evidence>
<dbReference type="GO" id="GO:0005634">
    <property type="term" value="C:nucleus"/>
    <property type="evidence" value="ECO:0007669"/>
    <property type="project" value="UniProtKB-SubCell"/>
</dbReference>
<keyword evidence="8" id="KW-0694">RNA-binding</keyword>
<evidence type="ECO:0000256" key="2">
    <source>
        <dbReference type="ARBA" id="ARBA00004123"/>
    </source>
</evidence>
<keyword evidence="7" id="KW-0963">Cytoplasm</keyword>
<feature type="region of interest" description="Disordered" evidence="10">
    <location>
        <begin position="329"/>
        <end position="365"/>
    </location>
</feature>
<comment type="caution">
    <text evidence="12">The sequence shown here is derived from an EMBL/GenBank/DDBJ whole genome shotgun (WGS) entry which is preliminary data.</text>
</comment>
<dbReference type="EMBL" id="JAACJO010000013">
    <property type="protein sequence ID" value="KAF5351079.1"/>
    <property type="molecule type" value="Genomic_DNA"/>
</dbReference>
<evidence type="ECO:0000256" key="5">
    <source>
        <dbReference type="ARBA" id="ARBA00016034"/>
    </source>
</evidence>
<dbReference type="GO" id="GO:0005737">
    <property type="term" value="C:cytoplasm"/>
    <property type="evidence" value="ECO:0007669"/>
    <property type="project" value="UniProtKB-SubCell"/>
</dbReference>
<dbReference type="InterPro" id="IPR047857">
    <property type="entry name" value="Snurportin1_C"/>
</dbReference>
<keyword evidence="9" id="KW-0539">Nucleus</keyword>
<dbReference type="AlphaFoldDB" id="A0A8H5CZV5"/>
<organism evidence="12 13">
    <name type="scientific">Leucocoprinus leucothites</name>
    <dbReference type="NCBI Taxonomy" id="201217"/>
    <lineage>
        <taxon>Eukaryota</taxon>
        <taxon>Fungi</taxon>
        <taxon>Dikarya</taxon>
        <taxon>Basidiomycota</taxon>
        <taxon>Agaricomycotina</taxon>
        <taxon>Agaricomycetes</taxon>
        <taxon>Agaricomycetidae</taxon>
        <taxon>Agaricales</taxon>
        <taxon>Agaricineae</taxon>
        <taxon>Agaricaceae</taxon>
        <taxon>Leucocoprinus</taxon>
    </lineage>
</organism>
<feature type="compositionally biased region" description="Polar residues" evidence="10">
    <location>
        <begin position="102"/>
        <end position="125"/>
    </location>
</feature>
<evidence type="ECO:0000313" key="13">
    <source>
        <dbReference type="Proteomes" id="UP000559027"/>
    </source>
</evidence>
<evidence type="ECO:0000256" key="7">
    <source>
        <dbReference type="ARBA" id="ARBA00022490"/>
    </source>
</evidence>
<dbReference type="GO" id="GO:0003723">
    <property type="term" value="F:RNA binding"/>
    <property type="evidence" value="ECO:0007669"/>
    <property type="project" value="UniProtKB-KW"/>
</dbReference>
<feature type="compositionally biased region" description="Polar residues" evidence="10">
    <location>
        <begin position="336"/>
        <end position="352"/>
    </location>
</feature>